<keyword evidence="2" id="KW-1003">Cell membrane</keyword>
<feature type="transmembrane region" description="Helical" evidence="9">
    <location>
        <begin position="24"/>
        <end position="44"/>
    </location>
</feature>
<evidence type="ECO:0000256" key="1">
    <source>
        <dbReference type="ARBA" id="ARBA00004651"/>
    </source>
</evidence>
<evidence type="ECO:0000256" key="6">
    <source>
        <dbReference type="ARBA" id="ARBA00023136"/>
    </source>
</evidence>
<dbReference type="PANTHER" id="PTHR24249">
    <property type="entry name" value="HISTAMINE RECEPTOR-RELATED G-PROTEIN COUPLED RECEPTOR"/>
    <property type="match status" value="1"/>
</dbReference>
<keyword evidence="3 9" id="KW-0812">Transmembrane</keyword>
<dbReference type="Proteomes" id="UP001159427">
    <property type="component" value="Unassembled WGS sequence"/>
</dbReference>
<dbReference type="PRINTS" id="PR00237">
    <property type="entry name" value="GPCRRHODOPSN"/>
</dbReference>
<comment type="caution">
    <text evidence="11">The sequence shown here is derived from an EMBL/GenBank/DDBJ whole genome shotgun (WGS) entry which is preliminary data.</text>
</comment>
<evidence type="ECO:0000256" key="9">
    <source>
        <dbReference type="SAM" id="Phobius"/>
    </source>
</evidence>
<dbReference type="PANTHER" id="PTHR24249:SF372">
    <property type="entry name" value="G-PROTEIN COUPLED RECEPTORS FAMILY 1 PROFILE DOMAIN-CONTAINING PROTEIN"/>
    <property type="match status" value="1"/>
</dbReference>
<keyword evidence="8" id="KW-0807">Transducer</keyword>
<keyword evidence="7" id="KW-0675">Receptor</keyword>
<organism evidence="11 12">
    <name type="scientific">Porites evermanni</name>
    <dbReference type="NCBI Taxonomy" id="104178"/>
    <lineage>
        <taxon>Eukaryota</taxon>
        <taxon>Metazoa</taxon>
        <taxon>Cnidaria</taxon>
        <taxon>Anthozoa</taxon>
        <taxon>Hexacorallia</taxon>
        <taxon>Scleractinia</taxon>
        <taxon>Fungiina</taxon>
        <taxon>Poritidae</taxon>
        <taxon>Porites</taxon>
    </lineage>
</organism>
<evidence type="ECO:0000313" key="11">
    <source>
        <dbReference type="EMBL" id="CAH3018860.1"/>
    </source>
</evidence>
<keyword evidence="12" id="KW-1185">Reference proteome</keyword>
<feature type="transmembrane region" description="Helical" evidence="9">
    <location>
        <begin position="173"/>
        <end position="196"/>
    </location>
</feature>
<feature type="transmembrane region" description="Helical" evidence="9">
    <location>
        <begin position="263"/>
        <end position="284"/>
    </location>
</feature>
<dbReference type="InterPro" id="IPR017452">
    <property type="entry name" value="GPCR_Rhodpsn_7TM"/>
</dbReference>
<dbReference type="Gene3D" id="1.20.1070.10">
    <property type="entry name" value="Rhodopsin 7-helix transmembrane proteins"/>
    <property type="match status" value="1"/>
</dbReference>
<evidence type="ECO:0000256" key="8">
    <source>
        <dbReference type="ARBA" id="ARBA00023224"/>
    </source>
</evidence>
<dbReference type="Pfam" id="PF00001">
    <property type="entry name" value="7tm_1"/>
    <property type="match status" value="1"/>
</dbReference>
<dbReference type="EMBL" id="CALNXI010000098">
    <property type="protein sequence ID" value="CAH3018860.1"/>
    <property type="molecule type" value="Genomic_DNA"/>
</dbReference>
<feature type="transmembrane region" description="Helical" evidence="9">
    <location>
        <begin position="56"/>
        <end position="77"/>
    </location>
</feature>
<feature type="transmembrane region" description="Helical" evidence="9">
    <location>
        <begin position="230"/>
        <end position="251"/>
    </location>
</feature>
<dbReference type="SUPFAM" id="SSF81321">
    <property type="entry name" value="Family A G protein-coupled receptor-like"/>
    <property type="match status" value="1"/>
</dbReference>
<keyword evidence="6 9" id="KW-0472">Membrane</keyword>
<protein>
    <recommendedName>
        <fullName evidence="10">G-protein coupled receptors family 1 profile domain-containing protein</fullName>
    </recommendedName>
</protein>
<feature type="non-terminal residue" evidence="11">
    <location>
        <position position="1"/>
    </location>
</feature>
<reference evidence="11 12" key="1">
    <citation type="submission" date="2022-05" db="EMBL/GenBank/DDBJ databases">
        <authorList>
            <consortium name="Genoscope - CEA"/>
            <person name="William W."/>
        </authorList>
    </citation>
    <scope>NUCLEOTIDE SEQUENCE [LARGE SCALE GENOMIC DNA]</scope>
</reference>
<dbReference type="PROSITE" id="PS50262">
    <property type="entry name" value="G_PROTEIN_RECEP_F1_2"/>
    <property type="match status" value="1"/>
</dbReference>
<evidence type="ECO:0000256" key="3">
    <source>
        <dbReference type="ARBA" id="ARBA00022692"/>
    </source>
</evidence>
<accession>A0ABN8LTA2</accession>
<evidence type="ECO:0000256" key="5">
    <source>
        <dbReference type="ARBA" id="ARBA00023040"/>
    </source>
</evidence>
<dbReference type="CDD" id="cd00637">
    <property type="entry name" value="7tm_classA_rhodopsin-like"/>
    <property type="match status" value="1"/>
</dbReference>
<evidence type="ECO:0000256" key="7">
    <source>
        <dbReference type="ARBA" id="ARBA00023170"/>
    </source>
</evidence>
<feature type="transmembrane region" description="Helical" evidence="9">
    <location>
        <begin position="97"/>
        <end position="121"/>
    </location>
</feature>
<comment type="subcellular location">
    <subcellularLocation>
        <location evidence="1">Cell membrane</location>
        <topology evidence="1">Multi-pass membrane protein</topology>
    </subcellularLocation>
</comment>
<evidence type="ECO:0000313" key="12">
    <source>
        <dbReference type="Proteomes" id="UP001159427"/>
    </source>
</evidence>
<evidence type="ECO:0000256" key="4">
    <source>
        <dbReference type="ARBA" id="ARBA00022989"/>
    </source>
</evidence>
<gene>
    <name evidence="11" type="ORF">PEVE_00045062</name>
</gene>
<feature type="transmembrane region" description="Helical" evidence="9">
    <location>
        <begin position="133"/>
        <end position="153"/>
    </location>
</feature>
<proteinExistence type="predicted"/>
<dbReference type="SMART" id="SM01381">
    <property type="entry name" value="7TM_GPCR_Srsx"/>
    <property type="match status" value="1"/>
</dbReference>
<evidence type="ECO:0000256" key="2">
    <source>
        <dbReference type="ARBA" id="ARBA00022475"/>
    </source>
</evidence>
<keyword evidence="4 9" id="KW-1133">Transmembrane helix</keyword>
<sequence length="343" mass="39498">KNLLITDVYYDEFYEGIFDPKADVVPIVLAVLIVLINSLVLILMARKKYLRSITNLLLCSLAVSDLLTGLVSVPLFLTCSIVRQSEVCIIQDQMSRFIAVLIVCHLMCVTTDRYLAIIHPLHYSSLVTRPRCIVVILVVWSVSAVTALVQLSWLDPFHDPHVEPSEHLLKAELIYDVIFIILFFFIPMVLMLFSYARIVIEIARQSRNIHQSYLPSFPHSRSRNRHERKAVAIFASMMLAYVICWLPYIALRRFDYTKVPIPLAYVIYWLRFLASLLNPCIYILGKQDFRKALFEHQLKLELNFTNSSKSVILKNTLATPAGKNEKILMKSFSRIGSKKTWNC</sequence>
<dbReference type="InterPro" id="IPR000276">
    <property type="entry name" value="GPCR_Rhodpsn"/>
</dbReference>
<name>A0ABN8LTA2_9CNID</name>
<keyword evidence="5" id="KW-0297">G-protein coupled receptor</keyword>
<dbReference type="InterPro" id="IPR050569">
    <property type="entry name" value="TAAR"/>
</dbReference>
<evidence type="ECO:0000259" key="10">
    <source>
        <dbReference type="PROSITE" id="PS50262"/>
    </source>
</evidence>
<feature type="domain" description="G-protein coupled receptors family 1 profile" evidence="10">
    <location>
        <begin position="36"/>
        <end position="282"/>
    </location>
</feature>